<evidence type="ECO:0000313" key="1">
    <source>
        <dbReference type="EMBL" id="PON93460.1"/>
    </source>
</evidence>
<dbReference type="Proteomes" id="UP000237000">
    <property type="component" value="Unassembled WGS sequence"/>
</dbReference>
<reference evidence="2" key="1">
    <citation type="submission" date="2016-06" db="EMBL/GenBank/DDBJ databases">
        <title>Parallel loss of symbiosis genes in relatives of nitrogen-fixing non-legume Parasponia.</title>
        <authorList>
            <person name="Van Velzen R."/>
            <person name="Holmer R."/>
            <person name="Bu F."/>
            <person name="Rutten L."/>
            <person name="Van Zeijl A."/>
            <person name="Liu W."/>
            <person name="Santuari L."/>
            <person name="Cao Q."/>
            <person name="Sharma T."/>
            <person name="Shen D."/>
            <person name="Roswanjaya Y."/>
            <person name="Wardhani T."/>
            <person name="Kalhor M.S."/>
            <person name="Jansen J."/>
            <person name="Van den Hoogen J."/>
            <person name="Gungor B."/>
            <person name="Hartog M."/>
            <person name="Hontelez J."/>
            <person name="Verver J."/>
            <person name="Yang W.-C."/>
            <person name="Schijlen E."/>
            <person name="Repin R."/>
            <person name="Schilthuizen M."/>
            <person name="Schranz E."/>
            <person name="Heidstra R."/>
            <person name="Miyata K."/>
            <person name="Fedorova E."/>
            <person name="Kohlen W."/>
            <person name="Bisseling T."/>
            <person name="Smit S."/>
            <person name="Geurts R."/>
        </authorList>
    </citation>
    <scope>NUCLEOTIDE SEQUENCE [LARGE SCALE GENOMIC DNA]</scope>
    <source>
        <strain evidence="2">cv. RG33-2</strain>
    </source>
</reference>
<gene>
    <name evidence="1" type="ORF">TorRG33x02_107380</name>
</gene>
<proteinExistence type="predicted"/>
<accession>A0A2P5F6P3</accession>
<name>A0A2P5F6P3_TREOI</name>
<dbReference type="AlphaFoldDB" id="A0A2P5F6P3"/>
<sequence length="24" mass="2738">MHGNLIPFNTELEALNEAQLLRLT</sequence>
<dbReference type="EMBL" id="JXTC01000058">
    <property type="protein sequence ID" value="PON93460.1"/>
    <property type="molecule type" value="Genomic_DNA"/>
</dbReference>
<dbReference type="InParanoid" id="A0A2P5F6P3"/>
<protein>
    <submittedName>
        <fullName evidence="1">Uncharacterized protein</fullName>
    </submittedName>
</protein>
<evidence type="ECO:0000313" key="2">
    <source>
        <dbReference type="Proteomes" id="UP000237000"/>
    </source>
</evidence>
<comment type="caution">
    <text evidence="1">The sequence shown here is derived from an EMBL/GenBank/DDBJ whole genome shotgun (WGS) entry which is preliminary data.</text>
</comment>
<keyword evidence="2" id="KW-1185">Reference proteome</keyword>
<organism evidence="1 2">
    <name type="scientific">Trema orientale</name>
    <name type="common">Charcoal tree</name>
    <name type="synonym">Celtis orientalis</name>
    <dbReference type="NCBI Taxonomy" id="63057"/>
    <lineage>
        <taxon>Eukaryota</taxon>
        <taxon>Viridiplantae</taxon>
        <taxon>Streptophyta</taxon>
        <taxon>Embryophyta</taxon>
        <taxon>Tracheophyta</taxon>
        <taxon>Spermatophyta</taxon>
        <taxon>Magnoliopsida</taxon>
        <taxon>eudicotyledons</taxon>
        <taxon>Gunneridae</taxon>
        <taxon>Pentapetalae</taxon>
        <taxon>rosids</taxon>
        <taxon>fabids</taxon>
        <taxon>Rosales</taxon>
        <taxon>Cannabaceae</taxon>
        <taxon>Trema</taxon>
    </lineage>
</organism>